<evidence type="ECO:0000313" key="2">
    <source>
        <dbReference type="EMBL" id="VCW49835.1"/>
    </source>
</evidence>
<accession>A0A9X9LCY0</accession>
<protein>
    <submittedName>
        <fullName evidence="2">Uncharacterized protein</fullName>
    </submittedName>
</protein>
<name>A0A9X9LCY0_GULGU</name>
<dbReference type="AlphaFoldDB" id="A0A9X9LCY0"/>
<reference evidence="2 3" key="1">
    <citation type="submission" date="2018-10" db="EMBL/GenBank/DDBJ databases">
        <authorList>
            <person name="Ekblom R."/>
            <person name="Jareborg N."/>
        </authorList>
    </citation>
    <scope>NUCLEOTIDE SEQUENCE [LARGE SCALE GENOMIC DNA]</scope>
    <source>
        <tissue evidence="2">Muscle</tissue>
    </source>
</reference>
<evidence type="ECO:0000313" key="3">
    <source>
        <dbReference type="Proteomes" id="UP000269945"/>
    </source>
</evidence>
<comment type="caution">
    <text evidence="2">The sequence shown here is derived from an EMBL/GenBank/DDBJ whole genome shotgun (WGS) entry which is preliminary data.</text>
</comment>
<keyword evidence="3" id="KW-1185">Reference proteome</keyword>
<evidence type="ECO:0000256" key="1">
    <source>
        <dbReference type="SAM" id="MobiDB-lite"/>
    </source>
</evidence>
<feature type="region of interest" description="Disordered" evidence="1">
    <location>
        <begin position="153"/>
        <end position="209"/>
    </location>
</feature>
<sequence>MSSFAIPKYVHSVPALDPSCISHPSLHRVQRWERRKKLWGPSQLNRHAPLQLPRLPHMVVRVEGSPFQRGTLPEGTTLPAAGSCFQTQAAFPWRGPGLQTVGPLTRGIPNPHIPSQPPAGCWRLRERARGCTLARQPSAALTTCAARRDFPLGPALGTATGSRAEAGRGATSRAPAHLPQNRSQPARAAAGPVPAHTRTHTRAPRTHRHSLPSVLLSSALCRCGYWSASLRRAACAHTMKAFMGRFT</sequence>
<dbReference type="EMBL" id="CYRY02000357">
    <property type="protein sequence ID" value="VCW49835.1"/>
    <property type="molecule type" value="Genomic_DNA"/>
</dbReference>
<proteinExistence type="predicted"/>
<feature type="compositionally biased region" description="Basic residues" evidence="1">
    <location>
        <begin position="197"/>
        <end position="209"/>
    </location>
</feature>
<organism evidence="2 3">
    <name type="scientific">Gulo gulo</name>
    <name type="common">Wolverine</name>
    <name type="synonym">Gluton</name>
    <dbReference type="NCBI Taxonomy" id="48420"/>
    <lineage>
        <taxon>Eukaryota</taxon>
        <taxon>Metazoa</taxon>
        <taxon>Chordata</taxon>
        <taxon>Craniata</taxon>
        <taxon>Vertebrata</taxon>
        <taxon>Euteleostomi</taxon>
        <taxon>Mammalia</taxon>
        <taxon>Eutheria</taxon>
        <taxon>Laurasiatheria</taxon>
        <taxon>Carnivora</taxon>
        <taxon>Caniformia</taxon>
        <taxon>Musteloidea</taxon>
        <taxon>Mustelidae</taxon>
        <taxon>Guloninae</taxon>
        <taxon>Gulo</taxon>
    </lineage>
</organism>
<gene>
    <name evidence="2" type="ORF">BN2614_LOCUS1</name>
</gene>
<dbReference type="Proteomes" id="UP000269945">
    <property type="component" value="Unassembled WGS sequence"/>
</dbReference>